<keyword evidence="4" id="KW-0032">Aminotransferase</keyword>
<feature type="active site" description="Proton acceptor" evidence="1">
    <location>
        <position position="193"/>
    </location>
</feature>
<dbReference type="EMBL" id="JAEKNS010000156">
    <property type="protein sequence ID" value="MBJ7596322.1"/>
    <property type="molecule type" value="Genomic_DNA"/>
</dbReference>
<dbReference type="PANTHER" id="PTHR30244:SF34">
    <property type="entry name" value="DTDP-4-AMINO-4,6-DIDEOXYGALACTOSE TRANSAMINASE"/>
    <property type="match status" value="1"/>
</dbReference>
<dbReference type="InterPro" id="IPR015421">
    <property type="entry name" value="PyrdxlP-dep_Trfase_major"/>
</dbReference>
<dbReference type="GO" id="GO:0030170">
    <property type="term" value="F:pyridoxal phosphate binding"/>
    <property type="evidence" value="ECO:0007669"/>
    <property type="project" value="TreeGrafter"/>
</dbReference>
<gene>
    <name evidence="4" type="ORF">JF886_15950</name>
</gene>
<evidence type="ECO:0000313" key="5">
    <source>
        <dbReference type="Proteomes" id="UP000606991"/>
    </source>
</evidence>
<comment type="similarity">
    <text evidence="3">Belongs to the DegT/DnrJ/EryC1 family.</text>
</comment>
<evidence type="ECO:0000313" key="4">
    <source>
        <dbReference type="EMBL" id="MBJ7596322.1"/>
    </source>
</evidence>
<comment type="caution">
    <text evidence="4">The sequence shown here is derived from an EMBL/GenBank/DDBJ whole genome shotgun (WGS) entry which is preliminary data.</text>
</comment>
<dbReference type="Proteomes" id="UP000606991">
    <property type="component" value="Unassembled WGS sequence"/>
</dbReference>
<dbReference type="InterPro" id="IPR015422">
    <property type="entry name" value="PyrdxlP-dep_Trfase_small"/>
</dbReference>
<accession>A0A934JWN8</accession>
<evidence type="ECO:0000256" key="2">
    <source>
        <dbReference type="PIRSR" id="PIRSR000390-2"/>
    </source>
</evidence>
<protein>
    <submittedName>
        <fullName evidence="4">DegT/DnrJ/EryC1/StrS aminotransferase family protein</fullName>
    </submittedName>
</protein>
<keyword evidence="2 3" id="KW-0663">Pyridoxal phosphate</keyword>
<dbReference type="InterPro" id="IPR015424">
    <property type="entry name" value="PyrdxlP-dep_Trfase"/>
</dbReference>
<keyword evidence="4" id="KW-0808">Transferase</keyword>
<dbReference type="PANTHER" id="PTHR30244">
    <property type="entry name" value="TRANSAMINASE"/>
    <property type="match status" value="1"/>
</dbReference>
<dbReference type="GO" id="GO:0008483">
    <property type="term" value="F:transaminase activity"/>
    <property type="evidence" value="ECO:0007669"/>
    <property type="project" value="UniProtKB-KW"/>
</dbReference>
<proteinExistence type="inferred from homology"/>
<reference evidence="4 5" key="1">
    <citation type="submission" date="2020-10" db="EMBL/GenBank/DDBJ databases">
        <title>Ca. Dormibacterota MAGs.</title>
        <authorList>
            <person name="Montgomery K."/>
        </authorList>
    </citation>
    <scope>NUCLEOTIDE SEQUENCE [LARGE SCALE GENOMIC DNA]</scope>
    <source>
        <strain evidence="4">SC8812_S17_18</strain>
    </source>
</reference>
<dbReference type="GO" id="GO:0000271">
    <property type="term" value="P:polysaccharide biosynthetic process"/>
    <property type="evidence" value="ECO:0007669"/>
    <property type="project" value="TreeGrafter"/>
</dbReference>
<dbReference type="Pfam" id="PF01041">
    <property type="entry name" value="DegT_DnrJ_EryC1"/>
    <property type="match status" value="1"/>
</dbReference>
<name>A0A934JWN8_9BACT</name>
<dbReference type="Gene3D" id="3.90.1150.10">
    <property type="entry name" value="Aspartate Aminotransferase, domain 1"/>
    <property type="match status" value="1"/>
</dbReference>
<sequence>MLPFAPPTIGEDEISEVVATLRSGWLSTGPRASRFEREFADFLKVPSALALNSGTAALHLALVVLGVGPGDAVILPTMTFSSAAHVIEHVGARPLFVDIDPVTLMVDLNSVERLLSAQDGNGHVRALMPVHLYGQVCDLSRIDHLASAYRVHVVEDAAHALPARTAAGMVGAARLLDPDGPNNMVAFSFYATKNVTTGEGGMLTGPAHLVARARILSLHGMTQDAHARYASDGSWHYDVVAPGFKYNLSDLQAALGIHQLARLPQHHLRRRAIASRYEAGLMAVAEVERPSAVNEESNAWHLYAIRLNLEQLTIDRGRFIEELRARRIGTSVHFIPVHMLTYYRERYGYVPEDFPVAKREFARLISLPMHAGMTDGDVDTVIDAVASVALRYRR</sequence>
<dbReference type="PIRSF" id="PIRSF000390">
    <property type="entry name" value="PLP_StrS"/>
    <property type="match status" value="1"/>
</dbReference>
<organism evidence="4 5">
    <name type="scientific">Candidatus Aeolococcus gillhamiae</name>
    <dbReference type="NCBI Taxonomy" id="3127015"/>
    <lineage>
        <taxon>Bacteria</taxon>
        <taxon>Bacillati</taxon>
        <taxon>Candidatus Dormiibacterota</taxon>
        <taxon>Candidatus Dormibacteria</taxon>
        <taxon>Candidatus Aeolococcales</taxon>
        <taxon>Candidatus Aeolococcaceae</taxon>
        <taxon>Candidatus Aeolococcus</taxon>
    </lineage>
</organism>
<dbReference type="SUPFAM" id="SSF53383">
    <property type="entry name" value="PLP-dependent transferases"/>
    <property type="match status" value="1"/>
</dbReference>
<dbReference type="InterPro" id="IPR000653">
    <property type="entry name" value="DegT/StrS_aminotransferase"/>
</dbReference>
<evidence type="ECO:0000256" key="1">
    <source>
        <dbReference type="PIRSR" id="PIRSR000390-1"/>
    </source>
</evidence>
<dbReference type="AlphaFoldDB" id="A0A934JWN8"/>
<dbReference type="Gene3D" id="3.40.640.10">
    <property type="entry name" value="Type I PLP-dependent aspartate aminotransferase-like (Major domain)"/>
    <property type="match status" value="1"/>
</dbReference>
<evidence type="ECO:0000256" key="3">
    <source>
        <dbReference type="RuleBase" id="RU004508"/>
    </source>
</evidence>
<feature type="modified residue" description="N6-(pyridoxal phosphate)lysine" evidence="2">
    <location>
        <position position="193"/>
    </location>
</feature>
<dbReference type="CDD" id="cd00616">
    <property type="entry name" value="AHBA_syn"/>
    <property type="match status" value="1"/>
</dbReference>